<organism evidence="4 5">
    <name type="scientific">Salibacterium qingdaonense</name>
    <dbReference type="NCBI Taxonomy" id="266892"/>
    <lineage>
        <taxon>Bacteria</taxon>
        <taxon>Bacillati</taxon>
        <taxon>Bacillota</taxon>
        <taxon>Bacilli</taxon>
        <taxon>Bacillales</taxon>
        <taxon>Bacillaceae</taxon>
    </lineage>
</organism>
<dbReference type="Gene3D" id="2.60.40.1220">
    <property type="match status" value="1"/>
</dbReference>
<dbReference type="InterPro" id="IPR001119">
    <property type="entry name" value="SLH_dom"/>
</dbReference>
<keyword evidence="1 2" id="KW-0732">Signal</keyword>
<dbReference type="PANTHER" id="PTHR43308">
    <property type="entry name" value="OUTER MEMBRANE PROTEIN ALPHA-RELATED"/>
    <property type="match status" value="1"/>
</dbReference>
<dbReference type="PROSITE" id="PS51272">
    <property type="entry name" value="SLH"/>
    <property type="match status" value="2"/>
</dbReference>
<keyword evidence="5" id="KW-1185">Reference proteome</keyword>
<name>A0A1I4P5A4_9BACI</name>
<feature type="chain" id="PRO_5011670601" evidence="2">
    <location>
        <begin position="33"/>
        <end position="388"/>
    </location>
</feature>
<feature type="domain" description="SLH" evidence="3">
    <location>
        <begin position="32"/>
        <end position="95"/>
    </location>
</feature>
<dbReference type="Proteomes" id="UP000199668">
    <property type="component" value="Unassembled WGS sequence"/>
</dbReference>
<dbReference type="Pfam" id="PF00395">
    <property type="entry name" value="SLH"/>
    <property type="match status" value="3"/>
</dbReference>
<evidence type="ECO:0000256" key="1">
    <source>
        <dbReference type="ARBA" id="ARBA00022729"/>
    </source>
</evidence>
<gene>
    <name evidence="4" type="ORF">SAMN04488054_12324</name>
</gene>
<evidence type="ECO:0000313" key="4">
    <source>
        <dbReference type="EMBL" id="SFM22971.1"/>
    </source>
</evidence>
<sequence length="388" mass="41933">MLSNIVKWTAGAALLLAAFTAAFHLQAPKAEAAAAFSDVEEEYWASGSIQRLSEKGILGGYSDGTFAPGEEINRGQAASMLVRVFDLNMEEQPESTFEDLNAGSYFTPAAEAVKEAGLMGGRENNTLFSPDMNLSREQMASILVRAFGLQARGGGQTAIADIEDASQTHRANIDILAGHGITATPDQRFHPREPVTRAQFAVFLERAQADEYTKEQGLTGVSIVDDETIDVQFEQTPEDMEAGQFSFDPAVNVSQAETVGRNTVRLTVEPMEHDQAYSLLYQGTWTGMTVETAPEPVVEDVMASDLKQVTVRFNTNVSGMNLTDPEAYRLATTGGSTIAVESVQAQGDTVTLNLNEARPQGDTAVLQLSAPVVPESETYNLVFFDETL</sequence>
<accession>A0A1I4P5A4</accession>
<reference evidence="4 5" key="1">
    <citation type="submission" date="2016-10" db="EMBL/GenBank/DDBJ databases">
        <authorList>
            <person name="de Groot N.N."/>
        </authorList>
    </citation>
    <scope>NUCLEOTIDE SEQUENCE [LARGE SCALE GENOMIC DNA]</scope>
    <source>
        <strain evidence="4 5">CGMCC 1.6134</strain>
    </source>
</reference>
<proteinExistence type="predicted"/>
<evidence type="ECO:0000256" key="2">
    <source>
        <dbReference type="SAM" id="SignalP"/>
    </source>
</evidence>
<protein>
    <submittedName>
        <fullName evidence="4">S-layer homology domain-containing protein</fullName>
    </submittedName>
</protein>
<dbReference type="OrthoDB" id="2079983at2"/>
<dbReference type="PANTHER" id="PTHR43308:SF5">
    <property type="entry name" value="S-LAYER PROTEIN _ PEPTIDOGLYCAN ENDO-BETA-N-ACETYLGLUCOSAMINIDASE"/>
    <property type="match status" value="1"/>
</dbReference>
<dbReference type="STRING" id="266892.SAMN04488054_12324"/>
<evidence type="ECO:0000313" key="5">
    <source>
        <dbReference type="Proteomes" id="UP000199668"/>
    </source>
</evidence>
<feature type="domain" description="SLH" evidence="3">
    <location>
        <begin position="96"/>
        <end position="157"/>
    </location>
</feature>
<dbReference type="AlphaFoldDB" id="A0A1I4P5A4"/>
<dbReference type="InterPro" id="IPR014755">
    <property type="entry name" value="Cu-Rt/internalin_Ig-like"/>
</dbReference>
<feature type="signal peptide" evidence="2">
    <location>
        <begin position="1"/>
        <end position="32"/>
    </location>
</feature>
<dbReference type="InterPro" id="IPR051465">
    <property type="entry name" value="Cell_Envelope_Struct_Comp"/>
</dbReference>
<evidence type="ECO:0000259" key="3">
    <source>
        <dbReference type="PROSITE" id="PS51272"/>
    </source>
</evidence>
<dbReference type="EMBL" id="FOTY01000023">
    <property type="protein sequence ID" value="SFM22971.1"/>
    <property type="molecule type" value="Genomic_DNA"/>
</dbReference>